<dbReference type="Proteomes" id="UP000681340">
    <property type="component" value="Unassembled WGS sequence"/>
</dbReference>
<protein>
    <submittedName>
        <fullName evidence="1">Uncharacterized protein</fullName>
    </submittedName>
</protein>
<dbReference type="EMBL" id="BOQL01000038">
    <property type="protein sequence ID" value="GIM72025.1"/>
    <property type="molecule type" value="Genomic_DNA"/>
</dbReference>
<comment type="caution">
    <text evidence="1">The sequence shown here is derived from an EMBL/GenBank/DDBJ whole genome shotgun (WGS) entry which is preliminary data.</text>
</comment>
<reference evidence="1" key="1">
    <citation type="submission" date="2021-03" db="EMBL/GenBank/DDBJ databases">
        <title>Whole genome shotgun sequence of Actinoplanes auranticolor NBRC 12245.</title>
        <authorList>
            <person name="Komaki H."/>
            <person name="Tamura T."/>
        </authorList>
    </citation>
    <scope>NUCLEOTIDE SEQUENCE</scope>
    <source>
        <strain evidence="1">NBRC 12245</strain>
    </source>
</reference>
<organism evidence="1 2">
    <name type="scientific">Actinoplanes auranticolor</name>
    <dbReference type="NCBI Taxonomy" id="47988"/>
    <lineage>
        <taxon>Bacteria</taxon>
        <taxon>Bacillati</taxon>
        <taxon>Actinomycetota</taxon>
        <taxon>Actinomycetes</taxon>
        <taxon>Micromonosporales</taxon>
        <taxon>Micromonosporaceae</taxon>
        <taxon>Actinoplanes</taxon>
    </lineage>
</organism>
<sequence length="51" mass="5851">MKAEGLRTEYAIPPTARSPMGVQRIRHETMMPPQAFRHAQEDYLNEIGPRA</sequence>
<gene>
    <name evidence="1" type="ORF">Aau02nite_48900</name>
</gene>
<evidence type="ECO:0000313" key="1">
    <source>
        <dbReference type="EMBL" id="GIM72025.1"/>
    </source>
</evidence>
<keyword evidence="2" id="KW-1185">Reference proteome</keyword>
<proteinExistence type="predicted"/>
<dbReference type="AlphaFoldDB" id="A0A919VQP0"/>
<accession>A0A919VQP0</accession>
<evidence type="ECO:0000313" key="2">
    <source>
        <dbReference type="Proteomes" id="UP000681340"/>
    </source>
</evidence>
<name>A0A919VQP0_9ACTN</name>